<dbReference type="PANTHER" id="PTHR46602:SF1">
    <property type="entry name" value="PROTEIN SUPPRESSOR OF GENE SILENCING 3"/>
    <property type="match status" value="1"/>
</dbReference>
<evidence type="ECO:0000313" key="1">
    <source>
        <dbReference type="EMBL" id="KAG5590730.1"/>
    </source>
</evidence>
<reference evidence="1 2" key="1">
    <citation type="submission" date="2020-09" db="EMBL/GenBank/DDBJ databases">
        <title>De no assembly of potato wild relative species, Solanum commersonii.</title>
        <authorList>
            <person name="Cho K."/>
        </authorList>
    </citation>
    <scope>NUCLEOTIDE SEQUENCE [LARGE SCALE GENOMIC DNA]</scope>
    <source>
        <strain evidence="1">LZ3.2</strain>
        <tissue evidence="1">Leaf</tissue>
    </source>
</reference>
<evidence type="ECO:0000313" key="2">
    <source>
        <dbReference type="Proteomes" id="UP000824120"/>
    </source>
</evidence>
<gene>
    <name evidence="1" type="ORF">H5410_041244</name>
</gene>
<dbReference type="GO" id="GO:0031047">
    <property type="term" value="P:regulatory ncRNA-mediated gene silencing"/>
    <property type="evidence" value="ECO:0007669"/>
    <property type="project" value="InterPro"/>
</dbReference>
<proteinExistence type="predicted"/>
<comment type="caution">
    <text evidence="1">The sequence shown here is derived from an EMBL/GenBank/DDBJ whole genome shotgun (WGS) entry which is preliminary data.</text>
</comment>
<sequence length="131" mass="15230">MDIEERKKCHWFKKFFECLNKLTIHIIIDPKRQWNCPACKGGLGAIRWFTRPKTCGVDERNVSVIDLRLNSNKNDECLVCARKLENKGEKHYMDDNSTCGHPIIQKFELCNNVRSSNQLDLSNDECNEDGI</sequence>
<dbReference type="GO" id="GO:0051607">
    <property type="term" value="P:defense response to virus"/>
    <property type="evidence" value="ECO:0007669"/>
    <property type="project" value="InterPro"/>
</dbReference>
<dbReference type="OrthoDB" id="1745978at2759"/>
<dbReference type="Proteomes" id="UP000824120">
    <property type="component" value="Chromosome 8"/>
</dbReference>
<dbReference type="EMBL" id="JACXVP010000008">
    <property type="protein sequence ID" value="KAG5590730.1"/>
    <property type="molecule type" value="Genomic_DNA"/>
</dbReference>
<dbReference type="AlphaFoldDB" id="A0A9J5XSH1"/>
<dbReference type="InterPro" id="IPR044287">
    <property type="entry name" value="SGS3"/>
</dbReference>
<name>A0A9J5XSH1_SOLCO</name>
<organism evidence="1 2">
    <name type="scientific">Solanum commersonii</name>
    <name type="common">Commerson's wild potato</name>
    <name type="synonym">Commerson's nightshade</name>
    <dbReference type="NCBI Taxonomy" id="4109"/>
    <lineage>
        <taxon>Eukaryota</taxon>
        <taxon>Viridiplantae</taxon>
        <taxon>Streptophyta</taxon>
        <taxon>Embryophyta</taxon>
        <taxon>Tracheophyta</taxon>
        <taxon>Spermatophyta</taxon>
        <taxon>Magnoliopsida</taxon>
        <taxon>eudicotyledons</taxon>
        <taxon>Gunneridae</taxon>
        <taxon>Pentapetalae</taxon>
        <taxon>asterids</taxon>
        <taxon>lamiids</taxon>
        <taxon>Solanales</taxon>
        <taxon>Solanaceae</taxon>
        <taxon>Solanoideae</taxon>
        <taxon>Solaneae</taxon>
        <taxon>Solanum</taxon>
    </lineage>
</organism>
<dbReference type="PANTHER" id="PTHR46602">
    <property type="entry name" value="PROTEIN SUPPRESSOR OF GENE SILENCING 3"/>
    <property type="match status" value="1"/>
</dbReference>
<keyword evidence="2" id="KW-1185">Reference proteome</keyword>
<protein>
    <submittedName>
        <fullName evidence="1">Uncharacterized protein</fullName>
    </submittedName>
</protein>
<accession>A0A9J5XSH1</accession>